<dbReference type="AlphaFoldDB" id="A0A6H2H6E0"/>
<dbReference type="Proteomes" id="UP000502041">
    <property type="component" value="Chromosome"/>
</dbReference>
<organism evidence="1 2">
    <name type="scientific">Polaromonas vacuolata</name>
    <dbReference type="NCBI Taxonomy" id="37448"/>
    <lineage>
        <taxon>Bacteria</taxon>
        <taxon>Pseudomonadati</taxon>
        <taxon>Pseudomonadota</taxon>
        <taxon>Betaproteobacteria</taxon>
        <taxon>Burkholderiales</taxon>
        <taxon>Comamonadaceae</taxon>
        <taxon>Polaromonas</taxon>
    </lineage>
</organism>
<dbReference type="SUPFAM" id="SSF69635">
    <property type="entry name" value="Type III secretory system chaperone-like"/>
    <property type="match status" value="1"/>
</dbReference>
<sequence length="139" mass="15473">MDSSAYDRIIKNLCLTCGIDDWPAVARSGHILLGERVVGLIHDADNTESCELSVYVQLDPVYPSQTPDMYRHLLSANLTQTQNLKGYFGLHPDTGNAVYCMRLEMDLAQQETDLSELLRDQTNTAARLLEALNFRALGG</sequence>
<protein>
    <submittedName>
        <fullName evidence="1">Uncharacterized protein</fullName>
    </submittedName>
</protein>
<dbReference type="InterPro" id="IPR010261">
    <property type="entry name" value="Tir_chaperone"/>
</dbReference>
<name>A0A6H2H6E0_9BURK</name>
<dbReference type="EMBL" id="CP051461">
    <property type="protein sequence ID" value="QJC55441.1"/>
    <property type="molecule type" value="Genomic_DNA"/>
</dbReference>
<dbReference type="Gene3D" id="3.30.1460.10">
    <property type="match status" value="1"/>
</dbReference>
<evidence type="ECO:0000313" key="1">
    <source>
        <dbReference type="EMBL" id="QJC55441.1"/>
    </source>
</evidence>
<dbReference type="GO" id="GO:0030254">
    <property type="term" value="P:protein secretion by the type III secretion system"/>
    <property type="evidence" value="ECO:0007669"/>
    <property type="project" value="InterPro"/>
</dbReference>
<accession>A0A6H2H6E0</accession>
<dbReference type="Pfam" id="PF05932">
    <property type="entry name" value="CesT"/>
    <property type="match status" value="1"/>
</dbReference>
<proteinExistence type="predicted"/>
<reference evidence="1 2" key="1">
    <citation type="submission" date="2020-04" db="EMBL/GenBank/DDBJ databases">
        <title>Complete genome of a Psychrophilic, Marine, Gas Vacuolate Bacterium Polaromonas vacuolata KCTC 22033T.</title>
        <authorList>
            <person name="Hwang K."/>
            <person name="Kim K.M."/>
        </authorList>
    </citation>
    <scope>NUCLEOTIDE SEQUENCE [LARGE SCALE GENOMIC DNA]</scope>
    <source>
        <strain evidence="1 2">KCTC 22033</strain>
    </source>
</reference>
<keyword evidence="2" id="KW-1185">Reference proteome</keyword>
<dbReference type="RefSeq" id="WP_168921308.1">
    <property type="nucleotide sequence ID" value="NZ_CP051461.1"/>
</dbReference>
<dbReference type="KEGG" id="pvac:HC248_00721"/>
<evidence type="ECO:0000313" key="2">
    <source>
        <dbReference type="Proteomes" id="UP000502041"/>
    </source>
</evidence>
<gene>
    <name evidence="1" type="ORF">HC248_00721</name>
</gene>